<evidence type="ECO:0000313" key="2">
    <source>
        <dbReference type="Proteomes" id="UP001165498"/>
    </source>
</evidence>
<dbReference type="EMBL" id="JANFQO010000028">
    <property type="protein sequence ID" value="MCQ4167329.1"/>
    <property type="molecule type" value="Genomic_DNA"/>
</dbReference>
<gene>
    <name evidence="1" type="ORF">NM961_21655</name>
</gene>
<reference evidence="1" key="1">
    <citation type="submission" date="2022-07" db="EMBL/GenBank/DDBJ databases">
        <title>Tahibacter sp., a new gammaproteobacterium isolated from the silt sample collected at pig farm.</title>
        <authorList>
            <person name="Chen H."/>
        </authorList>
    </citation>
    <scope>NUCLEOTIDE SEQUENCE</scope>
    <source>
        <strain evidence="1">P2K</strain>
    </source>
</reference>
<dbReference type="Proteomes" id="UP001165498">
    <property type="component" value="Unassembled WGS sequence"/>
</dbReference>
<evidence type="ECO:0008006" key="3">
    <source>
        <dbReference type="Google" id="ProtNLM"/>
    </source>
</evidence>
<comment type="caution">
    <text evidence="1">The sequence shown here is derived from an EMBL/GenBank/DDBJ whole genome shotgun (WGS) entry which is preliminary data.</text>
</comment>
<accession>A0ABT1QYG1</accession>
<organism evidence="1 2">
    <name type="scientific">Tahibacter harae</name>
    <dbReference type="NCBI Taxonomy" id="2963937"/>
    <lineage>
        <taxon>Bacteria</taxon>
        <taxon>Pseudomonadati</taxon>
        <taxon>Pseudomonadota</taxon>
        <taxon>Gammaproteobacteria</taxon>
        <taxon>Lysobacterales</taxon>
        <taxon>Rhodanobacteraceae</taxon>
        <taxon>Tahibacter</taxon>
    </lineage>
</organism>
<keyword evidence="2" id="KW-1185">Reference proteome</keyword>
<protein>
    <recommendedName>
        <fullName evidence="3">Delta-60 repeat protein</fullName>
    </recommendedName>
</protein>
<sequence>MTSQGAPKLAAAVTRRSVAGGLLYAWAGLAAAQPYVIDSGFNQGRWFLDAFAGSETQDYAARRIARLSGGGTVVAGIVPGAEGRPALGLVRYSSAGQRETWLAPGEFGHYGNQYVIYPVPFGATEDVRDLVRYGERLFVLAHGWRYRFSSQPPFEPRFAGHSVEVLIFGTDGSLRQRQIIDEDDDPETRRAIAGGIAVYADDAGAVSSPVSLVYGGTRIEGTTRRPAFRRYSVGGDSALTAATGLVYPDPGGGNCQAGCEINGLRIGSRPGNGIPRIYAAGSFFNGTQWDIAVMQLSASGLPSGSFAGDGLQTVGFNLAGSTLHDYGRALAVVPGSDVGSGNDDRIYVAADVAVHCGNAAGVIKLRGDGAADTGFGPGGLGRYYFGGPQIPSGSFCVSPSADAFAQDIAVAGGKVALAGSRKTESIFIGGELQVDGLLAVMSESGVMQSQNGYAYRDSGERSRHSAFRGIAASGSESFTVTGETRHFADAGATAGHAQYATLRLAPLRDPLFDNGFEQP</sequence>
<dbReference type="RefSeq" id="WP_255916515.1">
    <property type="nucleotide sequence ID" value="NZ_JANFQO010000028.1"/>
</dbReference>
<evidence type="ECO:0000313" key="1">
    <source>
        <dbReference type="EMBL" id="MCQ4167329.1"/>
    </source>
</evidence>
<name>A0ABT1QYG1_9GAMM</name>
<proteinExistence type="predicted"/>